<proteinExistence type="predicted"/>
<feature type="non-terminal residue" evidence="1">
    <location>
        <position position="1"/>
    </location>
</feature>
<keyword evidence="2" id="KW-1185">Reference proteome</keyword>
<accession>A0ACB9XG00</accession>
<comment type="caution">
    <text evidence="1">The sequence shown here is derived from an EMBL/GenBank/DDBJ whole genome shotgun (WGS) entry which is preliminary data.</text>
</comment>
<feature type="non-terminal residue" evidence="1">
    <location>
        <position position="66"/>
    </location>
</feature>
<name>A0ACB9XG00_CHAAC</name>
<evidence type="ECO:0000313" key="1">
    <source>
        <dbReference type="EMBL" id="KAI4825946.1"/>
    </source>
</evidence>
<gene>
    <name evidence="1" type="ORF">KUCAC02_021605</name>
</gene>
<dbReference type="EMBL" id="CM043790">
    <property type="protein sequence ID" value="KAI4825946.1"/>
    <property type="molecule type" value="Genomic_DNA"/>
</dbReference>
<organism evidence="1 2">
    <name type="scientific">Chaenocephalus aceratus</name>
    <name type="common">Blackfin icefish</name>
    <name type="synonym">Chaenichthys aceratus</name>
    <dbReference type="NCBI Taxonomy" id="36190"/>
    <lineage>
        <taxon>Eukaryota</taxon>
        <taxon>Metazoa</taxon>
        <taxon>Chordata</taxon>
        <taxon>Craniata</taxon>
        <taxon>Vertebrata</taxon>
        <taxon>Euteleostomi</taxon>
        <taxon>Actinopterygii</taxon>
        <taxon>Neopterygii</taxon>
        <taxon>Teleostei</taxon>
        <taxon>Neoteleostei</taxon>
        <taxon>Acanthomorphata</taxon>
        <taxon>Eupercaria</taxon>
        <taxon>Perciformes</taxon>
        <taxon>Notothenioidei</taxon>
        <taxon>Channichthyidae</taxon>
        <taxon>Chaenocephalus</taxon>
    </lineage>
</organism>
<protein>
    <submittedName>
        <fullName evidence="1">Uncharacterized protein</fullName>
    </submittedName>
</protein>
<reference evidence="1" key="1">
    <citation type="submission" date="2022-05" db="EMBL/GenBank/DDBJ databases">
        <title>Chromosome-level genome of Chaenocephalus aceratus.</title>
        <authorList>
            <person name="Park H."/>
        </authorList>
    </citation>
    <scope>NUCLEOTIDE SEQUENCE</scope>
    <source>
        <strain evidence="1">KU_202001</strain>
    </source>
</reference>
<dbReference type="Proteomes" id="UP001057452">
    <property type="component" value="Chromosome 6"/>
</dbReference>
<evidence type="ECO:0000313" key="2">
    <source>
        <dbReference type="Proteomes" id="UP001057452"/>
    </source>
</evidence>
<sequence>EAAFPQHCTEQGLSEATFTMRITDLGCQYRGIKRPADQFKSANQIPFAVTETPAEHVSSHREQSAW</sequence>